<organism evidence="1 2">
    <name type="scientific">Miniphocaeibacter halophilus</name>
    <dbReference type="NCBI Taxonomy" id="2931922"/>
    <lineage>
        <taxon>Bacteria</taxon>
        <taxon>Bacillati</taxon>
        <taxon>Bacillota</taxon>
        <taxon>Tissierellia</taxon>
        <taxon>Tissierellales</taxon>
        <taxon>Peptoniphilaceae</taxon>
        <taxon>Miniphocaeibacter</taxon>
    </lineage>
</organism>
<gene>
    <name evidence="1" type="ORF">JFY71_05415</name>
</gene>
<reference evidence="1 2" key="1">
    <citation type="journal article" date="2022" name="Int. J. Syst. Evol. Microbiol.">
        <title>Miniphocaeibacter halophilus sp. nov., an ammonium-tolerant acetate-producing bacterium isolated from a biogas system.</title>
        <authorList>
            <person name="Schnurer A."/>
            <person name="Singh A."/>
            <person name="Bi S."/>
            <person name="Qiao W."/>
            <person name="Westerholm M."/>
        </authorList>
    </citation>
    <scope>NUCLEOTIDE SEQUENCE [LARGE SCALE GENOMIC DNA]</scope>
    <source>
        <strain evidence="1 2">AMB_01</strain>
    </source>
</reference>
<name>A0AC61MTK9_9FIRM</name>
<evidence type="ECO:0000313" key="2">
    <source>
        <dbReference type="Proteomes" id="UP000595814"/>
    </source>
</evidence>
<evidence type="ECO:0000313" key="1">
    <source>
        <dbReference type="EMBL" id="QQK08977.1"/>
    </source>
</evidence>
<protein>
    <submittedName>
        <fullName evidence="1">Glycerol-3-phosphate responsive antiterminator</fullName>
    </submittedName>
</protein>
<proteinExistence type="predicted"/>
<sequence>MNRLINMLESNPTVAAIKNDEDLKTVLENDNDVVFILYGDICNIADIVNKLKEFNKIAIVHIDLISGLSSKDVSVDFIKKHTSADGIISTKPMIIKRAKELGLWAILRFFIFDTISFENISKALKHVTPDMIEVLPGLMPKIIKKINNMVDIPIIVGGLIDEKSDVISALNAGAFAISTSDHKIWKM</sequence>
<accession>A0AC61MTK9</accession>
<dbReference type="Proteomes" id="UP000595814">
    <property type="component" value="Chromosome"/>
</dbReference>
<dbReference type="EMBL" id="CP066744">
    <property type="protein sequence ID" value="QQK08977.1"/>
    <property type="molecule type" value="Genomic_DNA"/>
</dbReference>
<keyword evidence="2" id="KW-1185">Reference proteome</keyword>